<protein>
    <submittedName>
        <fullName evidence="3">Protein kinase domain-containing protein</fullName>
    </submittedName>
</protein>
<keyword evidence="2" id="KW-1185">Reference proteome</keyword>
<dbReference type="Proteomes" id="UP000046393">
    <property type="component" value="Unplaced"/>
</dbReference>
<dbReference type="PANTHER" id="PTHR11362:SF82">
    <property type="entry name" value="PHOSPHATIDYLETHANOLAMINE-BINDING PROTEIN 4"/>
    <property type="match status" value="1"/>
</dbReference>
<feature type="chain" id="PRO_5005893132" evidence="1">
    <location>
        <begin position="20"/>
        <end position="593"/>
    </location>
</feature>
<dbReference type="Gene3D" id="3.90.280.10">
    <property type="entry name" value="PEBP-like"/>
    <property type="match status" value="1"/>
</dbReference>
<name>A0A0N5AJT3_9BILA</name>
<sequence>MRMKFIWIAILLPWISVASYCNNTEHCVHAIRRLVTEQQRFWFGEQWKLICTDSSTYHRRSVDCYNPPELRHYFSVGNRLFRVKTYQAGYLQNLKIFPRIFFRPQSGTYRACDHKFIVNEAADTVIEVGYDRLPIEPYRARFGPEIRWPGYDDGRNYVVVFVDIGFGTLNYLAIGYPAYTQVLRKYVTSENFRSMVNPVAVLIFEQPEHLSISSIQLQTESELFNLPRFMLENGLENGLIGLNLILVSYDGYAIEKQRLQAVADNCHFLIEQRLHDELPWEFLRSFPLNEMDAWLSVEFHQPEQTTYVCCKKLKNRQTSVNLDPIANNHTPSLAVRNVPTISSLRISENDVSYQRNTRDFLTFATLENKYALVLFNPEKSILHWLITDIPSSSLAVGHIRNGHIITPYMQPIPTTPKSCSSYVFMLFQQPRSTGPSLITKFYNENHQLRSAQCQKNCSARRSFDVCEFKSFHQLRLSAINWMNICFDLYEAQRQIAKLSMNFSSNAQQLVKIQNRSGLPVNIALQKESTFNKRYVENAANNAHQYIDPEKEICAAMGIPRNDDFCEGRSMLQKYNPLLIITIILFCLSTTVIS</sequence>
<evidence type="ECO:0000256" key="1">
    <source>
        <dbReference type="SAM" id="SignalP"/>
    </source>
</evidence>
<dbReference type="InterPro" id="IPR036610">
    <property type="entry name" value="PEBP-like_sf"/>
</dbReference>
<dbReference type="PANTHER" id="PTHR11362">
    <property type="entry name" value="PHOSPHATIDYLETHANOLAMINE-BINDING PROTEIN"/>
    <property type="match status" value="1"/>
</dbReference>
<feature type="signal peptide" evidence="1">
    <location>
        <begin position="1"/>
        <end position="19"/>
    </location>
</feature>
<reference evidence="3" key="1">
    <citation type="submission" date="2017-02" db="UniProtKB">
        <authorList>
            <consortium name="WormBaseParasite"/>
        </authorList>
    </citation>
    <scope>IDENTIFICATION</scope>
</reference>
<dbReference type="STRING" id="451379.A0A0N5AJT3"/>
<evidence type="ECO:0000313" key="2">
    <source>
        <dbReference type="Proteomes" id="UP000046393"/>
    </source>
</evidence>
<dbReference type="InterPro" id="IPR035810">
    <property type="entry name" value="PEBP_euk"/>
</dbReference>
<accession>A0A0N5AJT3</accession>
<dbReference type="WBParaSite" id="SMUV_0000472901-mRNA-1">
    <property type="protein sequence ID" value="SMUV_0000472901-mRNA-1"/>
    <property type="gene ID" value="SMUV_0000472901"/>
</dbReference>
<keyword evidence="1" id="KW-0732">Signal</keyword>
<organism evidence="2 3">
    <name type="scientific">Syphacia muris</name>
    <dbReference type="NCBI Taxonomy" id="451379"/>
    <lineage>
        <taxon>Eukaryota</taxon>
        <taxon>Metazoa</taxon>
        <taxon>Ecdysozoa</taxon>
        <taxon>Nematoda</taxon>
        <taxon>Chromadorea</taxon>
        <taxon>Rhabditida</taxon>
        <taxon>Spirurina</taxon>
        <taxon>Oxyuridomorpha</taxon>
        <taxon>Oxyuroidea</taxon>
        <taxon>Oxyuridae</taxon>
        <taxon>Syphacia</taxon>
    </lineage>
</organism>
<dbReference type="AlphaFoldDB" id="A0A0N5AJT3"/>
<evidence type="ECO:0000313" key="3">
    <source>
        <dbReference type="WBParaSite" id="SMUV_0000472901-mRNA-1"/>
    </source>
</evidence>
<dbReference type="SUPFAM" id="SSF49777">
    <property type="entry name" value="PEBP-like"/>
    <property type="match status" value="2"/>
</dbReference>
<proteinExistence type="predicted"/>